<evidence type="ECO:0000313" key="10">
    <source>
        <dbReference type="EMBL" id="ABQ26880.1"/>
    </source>
</evidence>
<evidence type="ECO:0000256" key="5">
    <source>
        <dbReference type="ARBA" id="ARBA00022692"/>
    </source>
</evidence>
<feature type="transmembrane region" description="Helical" evidence="8">
    <location>
        <begin position="98"/>
        <end position="118"/>
    </location>
</feature>
<feature type="transmembrane region" description="Helical" evidence="8">
    <location>
        <begin position="506"/>
        <end position="524"/>
    </location>
</feature>
<evidence type="ECO:0000256" key="1">
    <source>
        <dbReference type="ARBA" id="ARBA00004651"/>
    </source>
</evidence>
<dbReference type="InterPro" id="IPR004638">
    <property type="entry name" value="EmrB-like"/>
</dbReference>
<feature type="transmembrane region" description="Helical" evidence="8">
    <location>
        <begin position="187"/>
        <end position="208"/>
    </location>
</feature>
<evidence type="ECO:0000256" key="3">
    <source>
        <dbReference type="ARBA" id="ARBA00022448"/>
    </source>
</evidence>
<dbReference type="CDD" id="cd17503">
    <property type="entry name" value="MFS_LmrB_MDR_like"/>
    <property type="match status" value="1"/>
</dbReference>
<feature type="transmembrane region" description="Helical" evidence="8">
    <location>
        <begin position="156"/>
        <end position="175"/>
    </location>
</feature>
<feature type="transmembrane region" description="Helical" evidence="8">
    <location>
        <begin position="31"/>
        <end position="51"/>
    </location>
</feature>
<keyword evidence="4" id="KW-1003">Cell membrane</keyword>
<keyword evidence="6 8" id="KW-1133">Transmembrane helix</keyword>
<name>A5G512_GEOUR</name>
<evidence type="ECO:0000259" key="9">
    <source>
        <dbReference type="PROSITE" id="PS50850"/>
    </source>
</evidence>
<keyword evidence="3" id="KW-0813">Transport</keyword>
<evidence type="ECO:0000313" key="11">
    <source>
        <dbReference type="Proteomes" id="UP000006695"/>
    </source>
</evidence>
<dbReference type="PROSITE" id="PS50850">
    <property type="entry name" value="MFS"/>
    <property type="match status" value="1"/>
</dbReference>
<evidence type="ECO:0000256" key="2">
    <source>
        <dbReference type="ARBA" id="ARBA00008537"/>
    </source>
</evidence>
<feature type="transmembrane region" description="Helical" evidence="8">
    <location>
        <begin position="71"/>
        <end position="91"/>
    </location>
</feature>
<feature type="transmembrane region" description="Helical" evidence="8">
    <location>
        <begin position="220"/>
        <end position="239"/>
    </location>
</feature>
<keyword evidence="11" id="KW-1185">Reference proteome</keyword>
<dbReference type="GO" id="GO:0005886">
    <property type="term" value="C:plasma membrane"/>
    <property type="evidence" value="ECO:0007669"/>
    <property type="project" value="UniProtKB-SubCell"/>
</dbReference>
<reference evidence="10 11" key="1">
    <citation type="submission" date="2007-05" db="EMBL/GenBank/DDBJ databases">
        <title>Complete sequence of Geobacter uraniireducens Rf4.</title>
        <authorList>
            <consortium name="US DOE Joint Genome Institute"/>
            <person name="Copeland A."/>
            <person name="Lucas S."/>
            <person name="Lapidus A."/>
            <person name="Barry K."/>
            <person name="Detter J.C."/>
            <person name="Glavina del Rio T."/>
            <person name="Hammon N."/>
            <person name="Israni S."/>
            <person name="Dalin E."/>
            <person name="Tice H."/>
            <person name="Pitluck S."/>
            <person name="Chertkov O."/>
            <person name="Brettin T."/>
            <person name="Bruce D."/>
            <person name="Han C."/>
            <person name="Schmutz J."/>
            <person name="Larimer F."/>
            <person name="Land M."/>
            <person name="Hauser L."/>
            <person name="Kyrpides N."/>
            <person name="Mikhailova N."/>
            <person name="Shelobolina E."/>
            <person name="Aklujkar M."/>
            <person name="Lovley D."/>
            <person name="Richardson P."/>
        </authorList>
    </citation>
    <scope>NUCLEOTIDE SEQUENCE [LARGE SCALE GENOMIC DNA]</scope>
    <source>
        <strain evidence="10 11">Rf4</strain>
    </source>
</reference>
<protein>
    <submittedName>
        <fullName evidence="10">Drug resistance transporter, EmrB/QacA subfamily</fullName>
    </submittedName>
</protein>
<dbReference type="NCBIfam" id="TIGR00711">
    <property type="entry name" value="efflux_EmrB"/>
    <property type="match status" value="1"/>
</dbReference>
<gene>
    <name evidence="10" type="ordered locus">Gura_2706</name>
</gene>
<dbReference type="AlphaFoldDB" id="A5G512"/>
<feature type="transmembrane region" description="Helical" evidence="8">
    <location>
        <begin position="320"/>
        <end position="343"/>
    </location>
</feature>
<proteinExistence type="inferred from homology"/>
<organism evidence="10 11">
    <name type="scientific">Geotalea uraniireducens (strain Rf4)</name>
    <name type="common">Geobacter uraniireducens</name>
    <dbReference type="NCBI Taxonomy" id="351605"/>
    <lineage>
        <taxon>Bacteria</taxon>
        <taxon>Pseudomonadati</taxon>
        <taxon>Thermodesulfobacteriota</taxon>
        <taxon>Desulfuromonadia</taxon>
        <taxon>Geobacterales</taxon>
        <taxon>Geobacteraceae</taxon>
        <taxon>Geotalea</taxon>
    </lineage>
</organism>
<keyword evidence="5 8" id="KW-0812">Transmembrane</keyword>
<dbReference type="Gene3D" id="1.20.1720.10">
    <property type="entry name" value="Multidrug resistance protein D"/>
    <property type="match status" value="1"/>
</dbReference>
<dbReference type="KEGG" id="gur:Gura_2706"/>
<dbReference type="Pfam" id="PF07690">
    <property type="entry name" value="MFS_1"/>
    <property type="match status" value="1"/>
</dbReference>
<evidence type="ECO:0000256" key="4">
    <source>
        <dbReference type="ARBA" id="ARBA00022475"/>
    </source>
</evidence>
<feature type="transmembrane region" description="Helical" evidence="8">
    <location>
        <begin position="291"/>
        <end position="314"/>
    </location>
</feature>
<evidence type="ECO:0000256" key="8">
    <source>
        <dbReference type="SAM" id="Phobius"/>
    </source>
</evidence>
<accession>A5G512</accession>
<dbReference type="STRING" id="351605.Gura_2706"/>
<dbReference type="PRINTS" id="PR01036">
    <property type="entry name" value="TCRTETB"/>
</dbReference>
<dbReference type="Gene3D" id="1.20.1250.20">
    <property type="entry name" value="MFS general substrate transporter like domains"/>
    <property type="match status" value="1"/>
</dbReference>
<feature type="transmembrane region" description="Helical" evidence="8">
    <location>
        <begin position="387"/>
        <end position="408"/>
    </location>
</feature>
<keyword evidence="7 8" id="KW-0472">Membrane</keyword>
<feature type="transmembrane region" description="Helical" evidence="8">
    <location>
        <begin position="420"/>
        <end position="439"/>
    </location>
</feature>
<dbReference type="InterPro" id="IPR011701">
    <property type="entry name" value="MFS"/>
</dbReference>
<dbReference type="PANTHER" id="PTHR42718:SF9">
    <property type="entry name" value="MAJOR FACILITATOR SUPERFAMILY MULTIDRUG TRANSPORTER MFSC"/>
    <property type="match status" value="1"/>
</dbReference>
<dbReference type="SUPFAM" id="SSF103473">
    <property type="entry name" value="MFS general substrate transporter"/>
    <property type="match status" value="1"/>
</dbReference>
<dbReference type="EMBL" id="CP000698">
    <property type="protein sequence ID" value="ABQ26880.1"/>
    <property type="molecule type" value="Genomic_DNA"/>
</dbReference>
<dbReference type="InterPro" id="IPR036259">
    <property type="entry name" value="MFS_trans_sf"/>
</dbReference>
<feature type="transmembrane region" description="Helical" evidence="8">
    <location>
        <begin position="251"/>
        <end position="270"/>
    </location>
</feature>
<dbReference type="InterPro" id="IPR020846">
    <property type="entry name" value="MFS_dom"/>
</dbReference>
<feature type="domain" description="Major facilitator superfamily (MFS) profile" evidence="9">
    <location>
        <begin position="33"/>
        <end position="529"/>
    </location>
</feature>
<dbReference type="PANTHER" id="PTHR42718">
    <property type="entry name" value="MAJOR FACILITATOR SUPERFAMILY MULTIDRUG TRANSPORTER MFSC"/>
    <property type="match status" value="1"/>
</dbReference>
<comment type="subcellular location">
    <subcellularLocation>
        <location evidence="1">Cell membrane</location>
        <topology evidence="1">Multi-pass membrane protein</topology>
    </subcellularLocation>
</comment>
<sequence>MVDSDFLTVFKGLKPFLGSSMKNDAKNINKWLITITVMLPTIMEIVDTSVANVALPHMQGSLNAGTDEITWVLTSYLVSNAVVLPMTGWLARMFGRKRFLITCIILFTLSSLLCGAAPTLATLIFFRILQGAAGGALIPTSQAIMMETFPPYQQGMAMAIFGVGAMFGPIIGPALGGWITDNMNWRWIFYINIPIGIVAVTMATYFIFDPPYLKRAKVAIDYWGLALLVIGLGALQVVLDKGQQDDWFNSSFILSCSVVSAVSLLMLIYVELKHPHPIVNLRLFKNVSFSAGNFIMFIVGFCLYSSIMLIPLFLQTLMGYNATMAGMVLAPGGVATLITMPFVGAIIQRYDGRKVVFCGLLIGAFSMYIMRGFTLDAAYWDFVWPRIVLGVGLAMIFVPLTTVTLATIQKEEMGNATGIFNLLRNVGGSVGIAIAATLLSRYAQFYQSNLVAQVTPYNPVAQTRLAGLKQAAMSRGLDAVTADKNAYATIYSMLRRQAAMLAYNRIFWVVGIAFLIIIPCLLLLKKPKRHAAPAGMH</sequence>
<comment type="similarity">
    <text evidence="2">Belongs to the major facilitator superfamily. EmrB family.</text>
</comment>
<dbReference type="GO" id="GO:0022857">
    <property type="term" value="F:transmembrane transporter activity"/>
    <property type="evidence" value="ECO:0007669"/>
    <property type="project" value="InterPro"/>
</dbReference>
<evidence type="ECO:0000256" key="7">
    <source>
        <dbReference type="ARBA" id="ARBA00023136"/>
    </source>
</evidence>
<dbReference type="HOGENOM" id="CLU_000960_28_0_7"/>
<feature type="transmembrane region" description="Helical" evidence="8">
    <location>
        <begin position="355"/>
        <end position="375"/>
    </location>
</feature>
<evidence type="ECO:0000256" key="6">
    <source>
        <dbReference type="ARBA" id="ARBA00022989"/>
    </source>
</evidence>
<dbReference type="Proteomes" id="UP000006695">
    <property type="component" value="Chromosome"/>
</dbReference>